<feature type="transmembrane region" description="Helical" evidence="2">
    <location>
        <begin position="448"/>
        <end position="465"/>
    </location>
</feature>
<evidence type="ECO:0000313" key="3">
    <source>
        <dbReference type="EMBL" id="MEQ2361660.1"/>
    </source>
</evidence>
<dbReference type="EMBL" id="JBBMEO010000005">
    <property type="protein sequence ID" value="MEQ2361660.1"/>
    <property type="molecule type" value="Genomic_DNA"/>
</dbReference>
<dbReference type="RefSeq" id="WP_349152028.1">
    <property type="nucleotide sequence ID" value="NZ_JBBMEO010000005.1"/>
</dbReference>
<protein>
    <submittedName>
        <fullName evidence="3">Uncharacterized protein</fullName>
    </submittedName>
</protein>
<keyword evidence="2" id="KW-0472">Membrane</keyword>
<dbReference type="Proteomes" id="UP001457197">
    <property type="component" value="Unassembled WGS sequence"/>
</dbReference>
<feature type="coiled-coil region" evidence="1">
    <location>
        <begin position="199"/>
        <end position="226"/>
    </location>
</feature>
<name>A0ABV1ATZ3_9FIRM</name>
<evidence type="ECO:0000256" key="1">
    <source>
        <dbReference type="SAM" id="Coils"/>
    </source>
</evidence>
<keyword evidence="4" id="KW-1185">Reference proteome</keyword>
<gene>
    <name evidence="3" type="ORF">WMO44_05775</name>
</gene>
<comment type="caution">
    <text evidence="3">The sequence shown here is derived from an EMBL/GenBank/DDBJ whole genome shotgun (WGS) entry which is preliminary data.</text>
</comment>
<keyword evidence="1" id="KW-0175">Coiled coil</keyword>
<keyword evidence="2" id="KW-0812">Transmembrane</keyword>
<organism evidence="3 4">
    <name type="scientific">Faecalibacterium tardum</name>
    <dbReference type="NCBI Taxonomy" id="3133156"/>
    <lineage>
        <taxon>Bacteria</taxon>
        <taxon>Bacillati</taxon>
        <taxon>Bacillota</taxon>
        <taxon>Clostridia</taxon>
        <taxon>Eubacteriales</taxon>
        <taxon>Oscillospiraceae</taxon>
        <taxon>Faecalibacterium</taxon>
    </lineage>
</organism>
<sequence length="469" mass="51034">MPLLTLLGGAAALAAGVLGVGGHLDAQDKNEEAEKTRQMAQSYYDAAKDLLDHTREETQEALVNLGTTKQTVLENSMERFIRSFEKTKEIQMELSDGIDELENFRFSSDDAMEIQKLDSAYTSAISTDAVDTAAGAALLLAAGGSLPVLAEGASLAGTMLSIGEVGTAASIAGSAVGAAFAPLAAVAAPVVLFTGFTASMKADENLEKAQVMMSQAEEAVDKMETSRILCESITEKAKMFNGLINQLNEMFDECSRMMEQMVDRRESKRRKYKNKKLQSKDFTKDEKRLMAVTGALAKAMKAAIDTPMLKNDGSSGLTEEAESGFEDMKAQLPAFKEKVSIVEAAEPEGGYGSQKVLLEGEEKDPLYLVKDALGKRRTRSAKKPASGTPAQSQGIIRKVRNIILWIFCVWMGLTTILMIAYGAPIWETICYVVWTVVLCPKVAPERPVWKRILMMIGAMILFVCLEEFL</sequence>
<feature type="transmembrane region" description="Helical" evidence="2">
    <location>
        <begin position="179"/>
        <end position="198"/>
    </location>
</feature>
<accession>A0ABV1ATZ3</accession>
<evidence type="ECO:0000256" key="2">
    <source>
        <dbReference type="SAM" id="Phobius"/>
    </source>
</evidence>
<evidence type="ECO:0000313" key="4">
    <source>
        <dbReference type="Proteomes" id="UP001457197"/>
    </source>
</evidence>
<keyword evidence="2" id="KW-1133">Transmembrane helix</keyword>
<proteinExistence type="predicted"/>
<feature type="transmembrane region" description="Helical" evidence="2">
    <location>
        <begin position="402"/>
        <end position="423"/>
    </location>
</feature>
<reference evidence="3 4" key="1">
    <citation type="submission" date="2024-03" db="EMBL/GenBank/DDBJ databases">
        <title>Human intestinal bacterial collection.</title>
        <authorList>
            <person name="Pauvert C."/>
            <person name="Hitch T.C.A."/>
            <person name="Clavel T."/>
        </authorList>
    </citation>
    <scope>NUCLEOTIDE SEQUENCE [LARGE SCALE GENOMIC DNA]</scope>
    <source>
        <strain evidence="3 4">CLA-AA-H175</strain>
    </source>
</reference>